<evidence type="ECO:0000313" key="2">
    <source>
        <dbReference type="Proteomes" id="UP001356427"/>
    </source>
</evidence>
<comment type="caution">
    <text evidence="1">The sequence shown here is derived from an EMBL/GenBank/DDBJ whole genome shotgun (WGS) entry which is preliminary data.</text>
</comment>
<name>A0AAN8LW29_9TELE</name>
<protein>
    <submittedName>
        <fullName evidence="1">Uncharacterized protein</fullName>
    </submittedName>
</protein>
<accession>A0AAN8LW29</accession>
<evidence type="ECO:0000313" key="1">
    <source>
        <dbReference type="EMBL" id="KAK6311816.1"/>
    </source>
</evidence>
<dbReference type="Proteomes" id="UP001356427">
    <property type="component" value="Unassembled WGS sequence"/>
</dbReference>
<keyword evidence="2" id="KW-1185">Reference proteome</keyword>
<gene>
    <name evidence="1" type="ORF">J4Q44_G00174800</name>
</gene>
<organism evidence="1 2">
    <name type="scientific">Coregonus suidteri</name>
    <dbReference type="NCBI Taxonomy" id="861788"/>
    <lineage>
        <taxon>Eukaryota</taxon>
        <taxon>Metazoa</taxon>
        <taxon>Chordata</taxon>
        <taxon>Craniata</taxon>
        <taxon>Vertebrata</taxon>
        <taxon>Euteleostomi</taxon>
        <taxon>Actinopterygii</taxon>
        <taxon>Neopterygii</taxon>
        <taxon>Teleostei</taxon>
        <taxon>Protacanthopterygii</taxon>
        <taxon>Salmoniformes</taxon>
        <taxon>Salmonidae</taxon>
        <taxon>Coregoninae</taxon>
        <taxon>Coregonus</taxon>
    </lineage>
</organism>
<sequence length="107" mass="12303">MLLYDVRTKEKENWRKGPGFDCDGARDSPPLVGVVKTTEGEGKAAEQSTQDRGFLPEQRDCHKTTFYSSRALSFPRFPQGSCKQLKRDGLTWMEILERNCKRKTRTC</sequence>
<proteinExistence type="predicted"/>
<dbReference type="EMBL" id="JAGTTL010000015">
    <property type="protein sequence ID" value="KAK6311816.1"/>
    <property type="molecule type" value="Genomic_DNA"/>
</dbReference>
<dbReference type="AlphaFoldDB" id="A0AAN8LW29"/>
<reference evidence="1 2" key="1">
    <citation type="submission" date="2021-04" db="EMBL/GenBank/DDBJ databases">
        <authorList>
            <person name="De Guttry C."/>
            <person name="Zahm M."/>
            <person name="Klopp C."/>
            <person name="Cabau C."/>
            <person name="Louis A."/>
            <person name="Berthelot C."/>
            <person name="Parey E."/>
            <person name="Roest Crollius H."/>
            <person name="Montfort J."/>
            <person name="Robinson-Rechavi M."/>
            <person name="Bucao C."/>
            <person name="Bouchez O."/>
            <person name="Gislard M."/>
            <person name="Lluch J."/>
            <person name="Milhes M."/>
            <person name="Lampietro C."/>
            <person name="Lopez Roques C."/>
            <person name="Donnadieu C."/>
            <person name="Braasch I."/>
            <person name="Desvignes T."/>
            <person name="Postlethwait J."/>
            <person name="Bobe J."/>
            <person name="Wedekind C."/>
            <person name="Guiguen Y."/>
        </authorList>
    </citation>
    <scope>NUCLEOTIDE SEQUENCE [LARGE SCALE GENOMIC DNA]</scope>
    <source>
        <strain evidence="1">Cs_M1</strain>
        <tissue evidence="1">Blood</tissue>
    </source>
</reference>